<evidence type="ECO:0000256" key="2">
    <source>
        <dbReference type="PROSITE-ProRule" id="PRU00285"/>
    </source>
</evidence>
<keyword evidence="1" id="KW-0346">Stress response</keyword>
<dbReference type="PROSITE" id="PS01031">
    <property type="entry name" value="SHSP"/>
    <property type="match status" value="1"/>
</dbReference>
<sequence length="147" mass="16996">MSRFDLSPLYRSAIGFDRLVGDLEHLLHGKSSEQPPYNIEKQDDDRYLITVAVAGFAESELELSVEQNTLLVKGKREQPARESRYLYQGISERDFELKFRLADHVQVKDAKLEHGLLRISLLREVPEALKPRRIEIGEGRVLEHKDK</sequence>
<keyword evidence="6" id="KW-1185">Reference proteome</keyword>
<proteinExistence type="inferred from homology"/>
<dbReference type="Gene3D" id="2.60.40.790">
    <property type="match status" value="1"/>
</dbReference>
<feature type="domain" description="SHSP" evidence="4">
    <location>
        <begin position="28"/>
        <end position="139"/>
    </location>
</feature>
<dbReference type="Proteomes" id="UP000242757">
    <property type="component" value="Unassembled WGS sequence"/>
</dbReference>
<dbReference type="InterPro" id="IPR037913">
    <property type="entry name" value="ACD_IbpA/B"/>
</dbReference>
<organism evidence="5 6">
    <name type="scientific">Oceanimonas doudoroffii</name>
    <dbReference type="NCBI Taxonomy" id="84158"/>
    <lineage>
        <taxon>Bacteria</taxon>
        <taxon>Pseudomonadati</taxon>
        <taxon>Pseudomonadota</taxon>
        <taxon>Gammaproteobacteria</taxon>
        <taxon>Aeromonadales</taxon>
        <taxon>Aeromonadaceae</taxon>
        <taxon>Oceanimonas</taxon>
    </lineage>
</organism>
<evidence type="ECO:0000313" key="6">
    <source>
        <dbReference type="Proteomes" id="UP000242757"/>
    </source>
</evidence>
<accession>A0A233RAV3</accession>
<dbReference type="InterPro" id="IPR008978">
    <property type="entry name" value="HSP20-like_chaperone"/>
</dbReference>
<dbReference type="SUPFAM" id="SSF49764">
    <property type="entry name" value="HSP20-like chaperones"/>
    <property type="match status" value="1"/>
</dbReference>
<dbReference type="EMBL" id="NBIM01000009">
    <property type="protein sequence ID" value="OXY80530.1"/>
    <property type="molecule type" value="Genomic_DNA"/>
</dbReference>
<dbReference type="CDD" id="cd06470">
    <property type="entry name" value="ACD_IbpA-B_like"/>
    <property type="match status" value="1"/>
</dbReference>
<dbReference type="PANTHER" id="PTHR47062">
    <property type="match status" value="1"/>
</dbReference>
<dbReference type="InterPro" id="IPR002068">
    <property type="entry name" value="A-crystallin/Hsp20_dom"/>
</dbReference>
<dbReference type="RefSeq" id="WP_094201930.1">
    <property type="nucleotide sequence ID" value="NZ_NBIM01000009.1"/>
</dbReference>
<evidence type="ECO:0000259" key="4">
    <source>
        <dbReference type="PROSITE" id="PS01031"/>
    </source>
</evidence>
<evidence type="ECO:0000256" key="1">
    <source>
        <dbReference type="ARBA" id="ARBA00023016"/>
    </source>
</evidence>
<comment type="caution">
    <text evidence="5">The sequence shown here is derived from an EMBL/GenBank/DDBJ whole genome shotgun (WGS) entry which is preliminary data.</text>
</comment>
<gene>
    <name evidence="5" type="ORF">B6S08_16600</name>
</gene>
<protein>
    <submittedName>
        <fullName evidence="5">Heat-shock protein IbpA</fullName>
    </submittedName>
</protein>
<comment type="similarity">
    <text evidence="2 3">Belongs to the small heat shock protein (HSP20) family.</text>
</comment>
<name>A0A233RAV3_9GAMM</name>
<dbReference type="Pfam" id="PF00011">
    <property type="entry name" value="HSP20"/>
    <property type="match status" value="1"/>
</dbReference>
<dbReference type="AlphaFoldDB" id="A0A233RAV3"/>
<dbReference type="PANTHER" id="PTHR47062:SF1">
    <property type="entry name" value="SMALL HEAT SHOCK PROTEIN IBPA"/>
    <property type="match status" value="1"/>
</dbReference>
<dbReference type="OrthoDB" id="6871152at2"/>
<evidence type="ECO:0000256" key="3">
    <source>
        <dbReference type="RuleBase" id="RU003616"/>
    </source>
</evidence>
<evidence type="ECO:0000313" key="5">
    <source>
        <dbReference type="EMBL" id="OXY80530.1"/>
    </source>
</evidence>
<reference evidence="5 6" key="1">
    <citation type="submission" date="2017-08" db="EMBL/GenBank/DDBJ databases">
        <title>A Genome Sequence of Oceanimonas doudoroffii ATCC 27123T.</title>
        <authorList>
            <person name="Brennan M.A."/>
            <person name="Maclea K.S."/>
            <person name="Mcclelland W.D."/>
            <person name="Trachtenberg A.M."/>
        </authorList>
    </citation>
    <scope>NUCLEOTIDE SEQUENCE [LARGE SCALE GENOMIC DNA]</scope>
    <source>
        <strain evidence="5 6">ATCC 27123</strain>
    </source>
</reference>